<dbReference type="Proteomes" id="UP000479241">
    <property type="component" value="Unassembled WGS sequence"/>
</dbReference>
<name>A0A6L9W292_9ACTN</name>
<gene>
    <name evidence="1" type="ORF">GCU60_10105</name>
</gene>
<dbReference type="EMBL" id="JAAGWG010000012">
    <property type="protein sequence ID" value="NEK86108.1"/>
    <property type="molecule type" value="Genomic_DNA"/>
</dbReference>
<reference evidence="1 2" key="1">
    <citation type="submission" date="2019-12" db="EMBL/GenBank/DDBJ databases">
        <title>the WGS of Blastococcus saxobsidens 67B17.</title>
        <authorList>
            <person name="Jiang Z."/>
        </authorList>
    </citation>
    <scope>NUCLEOTIDE SEQUENCE [LARGE SCALE GENOMIC DNA]</scope>
    <source>
        <strain evidence="1 2">67B17</strain>
    </source>
</reference>
<comment type="caution">
    <text evidence="1">The sequence shown here is derived from an EMBL/GenBank/DDBJ whole genome shotgun (WGS) entry which is preliminary data.</text>
</comment>
<evidence type="ECO:0000313" key="2">
    <source>
        <dbReference type="Proteomes" id="UP000479241"/>
    </source>
</evidence>
<dbReference type="RefSeq" id="WP_163204761.1">
    <property type="nucleotide sequence ID" value="NZ_JAAGWG010000012.1"/>
</dbReference>
<dbReference type="AlphaFoldDB" id="A0A6L9W292"/>
<protein>
    <submittedName>
        <fullName evidence="1">Uncharacterized protein</fullName>
    </submittedName>
</protein>
<organism evidence="1 2">
    <name type="scientific">Blastococcus saxobsidens</name>
    <dbReference type="NCBI Taxonomy" id="138336"/>
    <lineage>
        <taxon>Bacteria</taxon>
        <taxon>Bacillati</taxon>
        <taxon>Actinomycetota</taxon>
        <taxon>Actinomycetes</taxon>
        <taxon>Geodermatophilales</taxon>
        <taxon>Geodermatophilaceae</taxon>
        <taxon>Blastococcus</taxon>
    </lineage>
</organism>
<evidence type="ECO:0000313" key="1">
    <source>
        <dbReference type="EMBL" id="NEK86108.1"/>
    </source>
</evidence>
<proteinExistence type="predicted"/>
<sequence>MARDRNGYLVMITTTQNPAEPAIDVVVHRFVSEEQEPRPRRRRIAALALAAGGATLVSAGAFSSWDATANVTSGTLSAGTGSAQLLDANGGIFTTGVSNLLPADWFYRYVDVQNDGSQASNFTGTVTVTGDLAGQLAVEATSCSVAWTTVAGVSTCTGTTKPLAGPATPAAGVPVAVNHGSIGSGAANAQHVRYMFTFSSGAPATLKGKTGSIAIGVTGTVVGGTDRTAG</sequence>
<accession>A0A6L9W292</accession>